<keyword evidence="1" id="KW-0812">Transmembrane</keyword>
<dbReference type="EMBL" id="VRSW01000001">
    <property type="protein sequence ID" value="TXK05931.1"/>
    <property type="molecule type" value="Genomic_DNA"/>
</dbReference>
<evidence type="ECO:0000313" key="3">
    <source>
        <dbReference type="Proteomes" id="UP000321196"/>
    </source>
</evidence>
<dbReference type="AlphaFoldDB" id="A0A5C8HSE7"/>
<dbReference type="Proteomes" id="UP000321196">
    <property type="component" value="Unassembled WGS sequence"/>
</dbReference>
<feature type="transmembrane region" description="Helical" evidence="1">
    <location>
        <begin position="299"/>
        <end position="318"/>
    </location>
</feature>
<accession>A0A5C8HSE7</accession>
<feature type="transmembrane region" description="Helical" evidence="1">
    <location>
        <begin position="142"/>
        <end position="160"/>
    </location>
</feature>
<dbReference type="OrthoDB" id="151635at2"/>
<protein>
    <recommendedName>
        <fullName evidence="4">Glycosyltransferase RgtA/B/C/D-like domain-containing protein</fullName>
    </recommendedName>
</protein>
<gene>
    <name evidence="2" type="ORF">FVP60_02850</name>
</gene>
<feature type="transmembrane region" description="Helical" evidence="1">
    <location>
        <begin position="107"/>
        <end position="130"/>
    </location>
</feature>
<comment type="caution">
    <text evidence="2">The sequence shown here is derived from an EMBL/GenBank/DDBJ whole genome shotgun (WGS) entry which is preliminary data.</text>
</comment>
<organism evidence="2 3">
    <name type="scientific">Microbacterium mitrae</name>
    <dbReference type="NCBI Taxonomy" id="664640"/>
    <lineage>
        <taxon>Bacteria</taxon>
        <taxon>Bacillati</taxon>
        <taxon>Actinomycetota</taxon>
        <taxon>Actinomycetes</taxon>
        <taxon>Micrococcales</taxon>
        <taxon>Microbacteriaceae</taxon>
        <taxon>Microbacterium</taxon>
    </lineage>
</organism>
<dbReference type="RefSeq" id="WP_147824743.1">
    <property type="nucleotide sequence ID" value="NZ_BAAARG010000001.1"/>
</dbReference>
<feature type="transmembrane region" description="Helical" evidence="1">
    <location>
        <begin position="330"/>
        <end position="351"/>
    </location>
</feature>
<evidence type="ECO:0000256" key="1">
    <source>
        <dbReference type="SAM" id="Phobius"/>
    </source>
</evidence>
<keyword evidence="1" id="KW-0472">Membrane</keyword>
<evidence type="ECO:0008006" key="4">
    <source>
        <dbReference type="Google" id="ProtNLM"/>
    </source>
</evidence>
<name>A0A5C8HSE7_9MICO</name>
<feature type="transmembrane region" description="Helical" evidence="1">
    <location>
        <begin position="200"/>
        <end position="216"/>
    </location>
</feature>
<evidence type="ECO:0000313" key="2">
    <source>
        <dbReference type="EMBL" id="TXK05931.1"/>
    </source>
</evidence>
<feature type="transmembrane region" description="Helical" evidence="1">
    <location>
        <begin position="228"/>
        <end position="254"/>
    </location>
</feature>
<sequence>MARVTRGETFRSLPALAQVAAIYLVARVVTLSVLFAAASASGPLSRFGAAATVADFVIGWDANWYWIVADVGYPTELPMSEDGRPMENAWAFMPLYAYLAKAVSLPFGSWAAGAALVSLIAGFGASYALYALMRTRLTHTQSLWAVVFFANGPLAALFHVGYAEALFLFFLLCALYVVVRRRFAWLYLLIPLMGYTRPGVLAFSLMLALYGIWRWFRRRSDPLPAVQIVHIVAAGLLAAAVGLSWPIIAGMAMGDPTAYLQTELSWRRNWLPDSVPHFVPFDGWILGLNFWFAQWQVPAWAGWALFGAVLAGTMLLLWQSRYVKKLGVEVRLFSASYLLYLLAVFFPQSSTLRLLMPLTPLSGAPAQIKPLWGRLLVLGGCLAYQVIWIFEMYAYGNTITRIP</sequence>
<keyword evidence="1" id="KW-1133">Transmembrane helix</keyword>
<feature type="transmembrane region" description="Helical" evidence="1">
    <location>
        <begin position="20"/>
        <end position="40"/>
    </location>
</feature>
<reference evidence="2 3" key="1">
    <citation type="submission" date="2019-08" db="EMBL/GenBank/DDBJ databases">
        <authorList>
            <person name="Dong K."/>
        </authorList>
    </citation>
    <scope>NUCLEOTIDE SEQUENCE [LARGE SCALE GENOMIC DNA]</scope>
    <source>
        <strain evidence="2 3">M4-8</strain>
    </source>
</reference>
<feature type="transmembrane region" description="Helical" evidence="1">
    <location>
        <begin position="371"/>
        <end position="395"/>
    </location>
</feature>
<keyword evidence="3" id="KW-1185">Reference proteome</keyword>
<proteinExistence type="predicted"/>